<feature type="domain" description="DRBM" evidence="2">
    <location>
        <begin position="5"/>
        <end position="74"/>
    </location>
</feature>
<dbReference type="Pfam" id="PF00035">
    <property type="entry name" value="dsrm"/>
    <property type="match status" value="1"/>
</dbReference>
<dbReference type="SUPFAM" id="SSF54768">
    <property type="entry name" value="dsRNA-binding domain-like"/>
    <property type="match status" value="1"/>
</dbReference>
<gene>
    <name evidence="3" type="ORF">OBBRIDRAFT_728135</name>
</gene>
<feature type="non-terminal residue" evidence="3">
    <location>
        <position position="78"/>
    </location>
</feature>
<protein>
    <recommendedName>
        <fullName evidence="2">DRBM domain-containing protein</fullName>
    </recommendedName>
</protein>
<accession>A0A8E2AWC7</accession>
<organism evidence="3 4">
    <name type="scientific">Obba rivulosa</name>
    <dbReference type="NCBI Taxonomy" id="1052685"/>
    <lineage>
        <taxon>Eukaryota</taxon>
        <taxon>Fungi</taxon>
        <taxon>Dikarya</taxon>
        <taxon>Basidiomycota</taxon>
        <taxon>Agaricomycotina</taxon>
        <taxon>Agaricomycetes</taxon>
        <taxon>Polyporales</taxon>
        <taxon>Gelatoporiaceae</taxon>
        <taxon>Obba</taxon>
    </lineage>
</organism>
<evidence type="ECO:0000313" key="3">
    <source>
        <dbReference type="EMBL" id="OCH91791.1"/>
    </source>
</evidence>
<evidence type="ECO:0000259" key="2">
    <source>
        <dbReference type="PROSITE" id="PS50137"/>
    </source>
</evidence>
<dbReference type="PROSITE" id="PS50137">
    <property type="entry name" value="DS_RBD"/>
    <property type="match status" value="1"/>
</dbReference>
<dbReference type="GO" id="GO:0003723">
    <property type="term" value="F:RNA binding"/>
    <property type="evidence" value="ECO:0007669"/>
    <property type="project" value="UniProtKB-UniRule"/>
</dbReference>
<name>A0A8E2AWC7_9APHY</name>
<dbReference type="Proteomes" id="UP000250043">
    <property type="component" value="Unassembled WGS sequence"/>
</dbReference>
<dbReference type="OrthoDB" id="112668at2759"/>
<dbReference type="InterPro" id="IPR014720">
    <property type="entry name" value="dsRBD_dom"/>
</dbReference>
<dbReference type="EMBL" id="KV722379">
    <property type="protein sequence ID" value="OCH91791.1"/>
    <property type="molecule type" value="Genomic_DNA"/>
</dbReference>
<sequence>ASCIDWRMQLNNYLQGAGAAHLLNWDIRMSGPHHRPTWHAIVYFRGVQYGSSNGSNQGAVKEEAARQALTALLAARGY</sequence>
<evidence type="ECO:0000313" key="4">
    <source>
        <dbReference type="Proteomes" id="UP000250043"/>
    </source>
</evidence>
<reference evidence="3 4" key="1">
    <citation type="submission" date="2016-07" db="EMBL/GenBank/DDBJ databases">
        <title>Draft genome of the white-rot fungus Obba rivulosa 3A-2.</title>
        <authorList>
            <consortium name="DOE Joint Genome Institute"/>
            <person name="Miettinen O."/>
            <person name="Riley R."/>
            <person name="Acob R."/>
            <person name="Barry K."/>
            <person name="Cullen D."/>
            <person name="De Vries R."/>
            <person name="Hainaut M."/>
            <person name="Hatakka A."/>
            <person name="Henrissat B."/>
            <person name="Hilden K."/>
            <person name="Kuo R."/>
            <person name="Labutti K."/>
            <person name="Lipzen A."/>
            <person name="Makela M.R."/>
            <person name="Sandor L."/>
            <person name="Spatafora J.W."/>
            <person name="Grigoriev I.V."/>
            <person name="Hibbett D.S."/>
        </authorList>
    </citation>
    <scope>NUCLEOTIDE SEQUENCE [LARGE SCALE GENOMIC DNA]</scope>
    <source>
        <strain evidence="3 4">3A-2</strain>
    </source>
</reference>
<dbReference type="AlphaFoldDB" id="A0A8E2AWC7"/>
<dbReference type="Gene3D" id="3.30.160.20">
    <property type="match status" value="1"/>
</dbReference>
<proteinExistence type="predicted"/>
<keyword evidence="1" id="KW-0694">RNA-binding</keyword>
<evidence type="ECO:0000256" key="1">
    <source>
        <dbReference type="PROSITE-ProRule" id="PRU00266"/>
    </source>
</evidence>
<keyword evidence="4" id="KW-1185">Reference proteome</keyword>